<dbReference type="InterPro" id="IPR027417">
    <property type="entry name" value="P-loop_NTPase"/>
</dbReference>
<dbReference type="Proteomes" id="UP000683000">
    <property type="component" value="Unassembled WGS sequence"/>
</dbReference>
<reference evidence="4" key="1">
    <citation type="submission" date="2021-03" db="EMBL/GenBank/DDBJ databases">
        <title>Evolutionary innovations through gain and loss of genes in the ectomycorrhizal Boletales.</title>
        <authorList>
            <person name="Wu G."/>
            <person name="Miyauchi S."/>
            <person name="Morin E."/>
            <person name="Yang Z.-L."/>
            <person name="Xu J."/>
            <person name="Martin F.M."/>
        </authorList>
    </citation>
    <scope>NUCLEOTIDE SEQUENCE</scope>
    <source>
        <strain evidence="4">BR01</strain>
    </source>
</reference>
<evidence type="ECO:0000313" key="4">
    <source>
        <dbReference type="EMBL" id="KAG6381165.1"/>
    </source>
</evidence>
<keyword evidence="2" id="KW-0067">ATP-binding</keyword>
<protein>
    <submittedName>
        <fullName evidence="4">C-terminal, D2-small domain, of ClpB protein-domain-containing protein</fullName>
    </submittedName>
</protein>
<dbReference type="Gene3D" id="1.10.8.60">
    <property type="match status" value="1"/>
</dbReference>
<dbReference type="GO" id="GO:0070370">
    <property type="term" value="P:cellular heat acclimation"/>
    <property type="evidence" value="ECO:0007669"/>
    <property type="project" value="TreeGrafter"/>
</dbReference>
<accession>A0A8I2YZT5</accession>
<dbReference type="Pfam" id="PF10431">
    <property type="entry name" value="ClpB_D2-small"/>
    <property type="match status" value="1"/>
</dbReference>
<dbReference type="GO" id="GO:0005524">
    <property type="term" value="F:ATP binding"/>
    <property type="evidence" value="ECO:0007669"/>
    <property type="project" value="UniProtKB-KW"/>
</dbReference>
<dbReference type="SUPFAM" id="SSF52540">
    <property type="entry name" value="P-loop containing nucleoside triphosphate hydrolases"/>
    <property type="match status" value="1"/>
</dbReference>
<dbReference type="PANTHER" id="PTHR11638">
    <property type="entry name" value="ATP-DEPENDENT CLP PROTEASE"/>
    <property type="match status" value="1"/>
</dbReference>
<dbReference type="GO" id="GO:0051082">
    <property type="term" value="F:unfolded protein binding"/>
    <property type="evidence" value="ECO:0007669"/>
    <property type="project" value="TreeGrafter"/>
</dbReference>
<evidence type="ECO:0000313" key="5">
    <source>
        <dbReference type="Proteomes" id="UP000683000"/>
    </source>
</evidence>
<gene>
    <name evidence="4" type="ORF">JVT61DRAFT_5566</name>
</gene>
<evidence type="ECO:0000259" key="3">
    <source>
        <dbReference type="SMART" id="SM01086"/>
    </source>
</evidence>
<sequence length="143" mass="16183">MGAIQAHFPPEFVNRIDEIVIYRMLSRSNILKIVDLRLKEVEGRLADRHIVLDVDAEAKQYLVSIGYSPTYGARPLNRAIQSEVLNPLSILLLSDSIRDGETAKVRFDGPRNRLVVIPNHDANVGMEGVEWNDSDDIEIEEMD</sequence>
<dbReference type="OrthoDB" id="47330at2759"/>
<dbReference type="GO" id="GO:0016887">
    <property type="term" value="F:ATP hydrolysis activity"/>
    <property type="evidence" value="ECO:0007669"/>
    <property type="project" value="TreeGrafter"/>
</dbReference>
<dbReference type="InterPro" id="IPR050130">
    <property type="entry name" value="ClpA_ClpB"/>
</dbReference>
<dbReference type="AlphaFoldDB" id="A0A8I2YZT5"/>
<name>A0A8I2YZT5_9AGAM</name>
<keyword evidence="1" id="KW-0547">Nucleotide-binding</keyword>
<dbReference type="GO" id="GO:0051087">
    <property type="term" value="F:protein-folding chaperone binding"/>
    <property type="evidence" value="ECO:0007669"/>
    <property type="project" value="TreeGrafter"/>
</dbReference>
<evidence type="ECO:0000256" key="1">
    <source>
        <dbReference type="ARBA" id="ARBA00022741"/>
    </source>
</evidence>
<keyword evidence="5" id="KW-1185">Reference proteome</keyword>
<proteinExistence type="predicted"/>
<dbReference type="PANTHER" id="PTHR11638:SF18">
    <property type="entry name" value="HEAT SHOCK PROTEIN 104"/>
    <property type="match status" value="1"/>
</dbReference>
<dbReference type="InterPro" id="IPR019489">
    <property type="entry name" value="Clp_ATPase_C"/>
</dbReference>
<dbReference type="EMBL" id="JAGFBS010000002">
    <property type="protein sequence ID" value="KAG6381165.1"/>
    <property type="molecule type" value="Genomic_DNA"/>
</dbReference>
<dbReference type="GO" id="GO:0005829">
    <property type="term" value="C:cytosol"/>
    <property type="evidence" value="ECO:0007669"/>
    <property type="project" value="TreeGrafter"/>
</dbReference>
<dbReference type="GO" id="GO:0043335">
    <property type="term" value="P:protein unfolding"/>
    <property type="evidence" value="ECO:0007669"/>
    <property type="project" value="TreeGrafter"/>
</dbReference>
<comment type="caution">
    <text evidence="4">The sequence shown here is derived from an EMBL/GenBank/DDBJ whole genome shotgun (WGS) entry which is preliminary data.</text>
</comment>
<dbReference type="GO" id="GO:0042026">
    <property type="term" value="P:protein refolding"/>
    <property type="evidence" value="ECO:0007669"/>
    <property type="project" value="TreeGrafter"/>
</dbReference>
<organism evidence="4 5">
    <name type="scientific">Boletus reticuloceps</name>
    <dbReference type="NCBI Taxonomy" id="495285"/>
    <lineage>
        <taxon>Eukaryota</taxon>
        <taxon>Fungi</taxon>
        <taxon>Dikarya</taxon>
        <taxon>Basidiomycota</taxon>
        <taxon>Agaricomycotina</taxon>
        <taxon>Agaricomycetes</taxon>
        <taxon>Agaricomycetidae</taxon>
        <taxon>Boletales</taxon>
        <taxon>Boletineae</taxon>
        <taxon>Boletaceae</taxon>
        <taxon>Boletoideae</taxon>
        <taxon>Boletus</taxon>
    </lineage>
</organism>
<evidence type="ECO:0000256" key="2">
    <source>
        <dbReference type="ARBA" id="ARBA00022840"/>
    </source>
</evidence>
<dbReference type="SMART" id="SM01086">
    <property type="entry name" value="ClpB_D2-small"/>
    <property type="match status" value="1"/>
</dbReference>
<feature type="domain" description="Clp ATPase C-terminal" evidence="3">
    <location>
        <begin position="25"/>
        <end position="116"/>
    </location>
</feature>